<evidence type="ECO:0000313" key="4">
    <source>
        <dbReference type="Proteomes" id="UP001577267"/>
    </source>
</evidence>
<organism evidence="3 4">
    <name type="scientific">Streptomyces carpaticus</name>
    <dbReference type="NCBI Taxonomy" id="285558"/>
    <lineage>
        <taxon>Bacteria</taxon>
        <taxon>Bacillati</taxon>
        <taxon>Actinomycetota</taxon>
        <taxon>Actinomycetes</taxon>
        <taxon>Kitasatosporales</taxon>
        <taxon>Streptomycetaceae</taxon>
        <taxon>Streptomyces</taxon>
    </lineage>
</organism>
<evidence type="ECO:0000313" key="3">
    <source>
        <dbReference type="EMBL" id="MFB4196305.1"/>
    </source>
</evidence>
<gene>
    <name evidence="3" type="ORF">ACE11A_18335</name>
</gene>
<keyword evidence="4" id="KW-1185">Reference proteome</keyword>
<feature type="transmembrane region" description="Helical" evidence="2">
    <location>
        <begin position="96"/>
        <end position="118"/>
    </location>
</feature>
<proteinExistence type="predicted"/>
<reference evidence="3 4" key="1">
    <citation type="submission" date="2024-09" db="EMBL/GenBank/DDBJ databases">
        <title>Draft genome sequence of multifaceted antimicrobials producing Streptomyces sp. strain FH1.</title>
        <authorList>
            <person name="Hassan F."/>
            <person name="Ali H."/>
            <person name="Hassan N."/>
            <person name="Nawaz A."/>
        </authorList>
    </citation>
    <scope>NUCLEOTIDE SEQUENCE [LARGE SCALE GENOMIC DNA]</scope>
    <source>
        <strain evidence="3 4">FH1</strain>
    </source>
</reference>
<protein>
    <submittedName>
        <fullName evidence="3">Uncharacterized protein</fullName>
    </submittedName>
</protein>
<dbReference type="EMBL" id="JBHGBT010000017">
    <property type="protein sequence ID" value="MFB4196305.1"/>
    <property type="molecule type" value="Genomic_DNA"/>
</dbReference>
<keyword evidence="2" id="KW-0812">Transmembrane</keyword>
<keyword evidence="2" id="KW-1133">Transmembrane helix</keyword>
<evidence type="ECO:0000256" key="1">
    <source>
        <dbReference type="SAM" id="MobiDB-lite"/>
    </source>
</evidence>
<name>A0ABV4ZQA2_9ACTN</name>
<sequence length="156" mass="15559">MDRLPDTTTALAPTTITPGPLEPAPASEPMVWVPGPGNGFVAVPRSLLPADYFTPPAPTPAPPARGGIAASIDPRAQVIAAGGVFAAGTGWGIGQVLSAFAGLGTAGLAALALAAVVARMPRPGTTTETDNTGGGASTEIHVHRGARVKARNLNIR</sequence>
<feature type="region of interest" description="Disordered" evidence="1">
    <location>
        <begin position="1"/>
        <end position="28"/>
    </location>
</feature>
<dbReference type="RefSeq" id="WP_375064175.1">
    <property type="nucleotide sequence ID" value="NZ_JBHGBT010000017.1"/>
</dbReference>
<keyword evidence="2" id="KW-0472">Membrane</keyword>
<comment type="caution">
    <text evidence="3">The sequence shown here is derived from an EMBL/GenBank/DDBJ whole genome shotgun (WGS) entry which is preliminary data.</text>
</comment>
<dbReference type="Proteomes" id="UP001577267">
    <property type="component" value="Unassembled WGS sequence"/>
</dbReference>
<accession>A0ABV4ZQA2</accession>
<feature type="compositionally biased region" description="Low complexity" evidence="1">
    <location>
        <begin position="1"/>
        <end position="19"/>
    </location>
</feature>
<evidence type="ECO:0000256" key="2">
    <source>
        <dbReference type="SAM" id="Phobius"/>
    </source>
</evidence>